<dbReference type="InterPro" id="IPR022742">
    <property type="entry name" value="Hydrolase_4"/>
</dbReference>
<sequence length="237" mass="26686">MQNGRFKSEFGYELETYKWEPVGEPKFAIYLSHGYGNFANDYGYRREFIPKILGLGGVVYSHDHYAHGKSGPFEITHHDRCQLRSFDEAASDLSSRIEATKKENPGLPFILLGSCLGALLGLIAMKNDDLKVDSPDGDQGGYNADMAIKTLDAQAKIQEWMNSEVLPENLEIPIAIFVGEKDQVINPESSYFLHDRIPGSKLFTYEGAYHSLMNELPETVEKFYEDFTSVILSAIQK</sequence>
<proteinExistence type="predicted"/>
<dbReference type="Proteomes" id="UP001158576">
    <property type="component" value="Chromosome PAR"/>
</dbReference>
<dbReference type="InterPro" id="IPR029058">
    <property type="entry name" value="AB_hydrolase_fold"/>
</dbReference>
<reference evidence="2 3" key="1">
    <citation type="submission" date="2021-04" db="EMBL/GenBank/DDBJ databases">
        <authorList>
            <person name="Bliznina A."/>
        </authorList>
    </citation>
    <scope>NUCLEOTIDE SEQUENCE [LARGE SCALE GENOMIC DNA]</scope>
</reference>
<dbReference type="EMBL" id="OU015568">
    <property type="protein sequence ID" value="CAG5082006.1"/>
    <property type="molecule type" value="Genomic_DNA"/>
</dbReference>
<feature type="domain" description="Serine aminopeptidase S33" evidence="1">
    <location>
        <begin position="167"/>
        <end position="216"/>
    </location>
</feature>
<protein>
    <submittedName>
        <fullName evidence="2">Oidioi.mRNA.OKI2018_I69.PAR.g10012.t1.cds</fullName>
    </submittedName>
</protein>
<dbReference type="InterPro" id="IPR051044">
    <property type="entry name" value="MAG_DAG_Lipase"/>
</dbReference>
<dbReference type="PANTHER" id="PTHR11614">
    <property type="entry name" value="PHOSPHOLIPASE-RELATED"/>
    <property type="match status" value="1"/>
</dbReference>
<organism evidence="2 3">
    <name type="scientific">Oikopleura dioica</name>
    <name type="common">Tunicate</name>
    <dbReference type="NCBI Taxonomy" id="34765"/>
    <lineage>
        <taxon>Eukaryota</taxon>
        <taxon>Metazoa</taxon>
        <taxon>Chordata</taxon>
        <taxon>Tunicata</taxon>
        <taxon>Appendicularia</taxon>
        <taxon>Copelata</taxon>
        <taxon>Oikopleuridae</taxon>
        <taxon>Oikopleura</taxon>
    </lineage>
</organism>
<accession>A0ABN7RS19</accession>
<name>A0ABN7RS19_OIKDI</name>
<evidence type="ECO:0000313" key="3">
    <source>
        <dbReference type="Proteomes" id="UP001158576"/>
    </source>
</evidence>
<feature type="domain" description="Serine aminopeptidase S33" evidence="1">
    <location>
        <begin position="24"/>
        <end position="128"/>
    </location>
</feature>
<dbReference type="Pfam" id="PF12146">
    <property type="entry name" value="Hydrolase_4"/>
    <property type="match status" value="2"/>
</dbReference>
<keyword evidence="3" id="KW-1185">Reference proteome</keyword>
<evidence type="ECO:0000313" key="2">
    <source>
        <dbReference type="EMBL" id="CAG5082006.1"/>
    </source>
</evidence>
<dbReference type="SUPFAM" id="SSF53474">
    <property type="entry name" value="alpha/beta-Hydrolases"/>
    <property type="match status" value="1"/>
</dbReference>
<evidence type="ECO:0000259" key="1">
    <source>
        <dbReference type="Pfam" id="PF12146"/>
    </source>
</evidence>
<dbReference type="Gene3D" id="3.40.50.1820">
    <property type="entry name" value="alpha/beta hydrolase"/>
    <property type="match status" value="2"/>
</dbReference>
<gene>
    <name evidence="2" type="ORF">OKIOD_LOCUS1570</name>
</gene>